<dbReference type="GO" id="GO:0016758">
    <property type="term" value="F:hexosyltransferase activity"/>
    <property type="evidence" value="ECO:0007669"/>
    <property type="project" value="UniProtKB-ARBA"/>
</dbReference>
<sequence length="266" mass="31323">MKISIITVSYNSEKTISKTIESVYKQNYQDFEYIIIDGQSNDKTLDIIKQYKTIFKEKMIWVSEKDKGIYDAMNKGLKMASGEVVGLLNSDDFYTSRDILSTIYENFSKEKNIDAIYGDVHYIDTNKSKRIIRYYSSKFFKRSLMRLGFMPAHPSFYIRKECLNKIGFYDISYKIAADFEFLLRAIYIHKIKTKYIKKDFVTMTIGGVSTSGLISHKQIMQEHIKALRSNHIYSNYFLLSLRYLYKIYEMILFTLTKILTKNINAK</sequence>
<accession>A0A414G0U3</accession>
<comment type="caution">
    <text evidence="2">The sequence shown here is derived from an EMBL/GenBank/DDBJ whole genome shotgun (WGS) entry which is preliminary data.</text>
</comment>
<name>A0A414G0U3_9BACT</name>
<dbReference type="Gene3D" id="3.90.550.10">
    <property type="entry name" value="Spore Coat Polysaccharide Biosynthesis Protein SpsA, Chain A"/>
    <property type="match status" value="1"/>
</dbReference>
<gene>
    <name evidence="3" type="ORF">DW653_06850</name>
    <name evidence="2" type="ORF">DW789_03460</name>
</gene>
<reference evidence="4 5" key="1">
    <citation type="submission" date="2018-08" db="EMBL/GenBank/DDBJ databases">
        <title>A genome reference for cultivated species of the human gut microbiota.</title>
        <authorList>
            <person name="Zou Y."/>
            <person name="Xue W."/>
            <person name="Luo G."/>
        </authorList>
    </citation>
    <scope>NUCLEOTIDE SEQUENCE [LARGE SCALE GENOMIC DNA]</scope>
    <source>
        <strain evidence="3 4">AM23-23</strain>
        <strain evidence="2 5">AM31-10</strain>
    </source>
</reference>
<dbReference type="AlphaFoldDB" id="A0A414G0U3"/>
<dbReference type="InterPro" id="IPR001173">
    <property type="entry name" value="Glyco_trans_2-like"/>
</dbReference>
<dbReference type="Proteomes" id="UP000283485">
    <property type="component" value="Unassembled WGS sequence"/>
</dbReference>
<dbReference type="PANTHER" id="PTHR22916">
    <property type="entry name" value="GLYCOSYLTRANSFERASE"/>
    <property type="match status" value="1"/>
</dbReference>
<evidence type="ECO:0000313" key="2">
    <source>
        <dbReference type="EMBL" id="RHD57772.1"/>
    </source>
</evidence>
<dbReference type="SUPFAM" id="SSF53448">
    <property type="entry name" value="Nucleotide-diphospho-sugar transferases"/>
    <property type="match status" value="1"/>
</dbReference>
<feature type="domain" description="Glycosyltransferase 2-like" evidence="1">
    <location>
        <begin position="4"/>
        <end position="161"/>
    </location>
</feature>
<protein>
    <submittedName>
        <fullName evidence="2">Glycosyltransferase</fullName>
    </submittedName>
</protein>
<dbReference type="CDD" id="cd06433">
    <property type="entry name" value="GT_2_WfgS_like"/>
    <property type="match status" value="1"/>
</dbReference>
<evidence type="ECO:0000313" key="5">
    <source>
        <dbReference type="Proteomes" id="UP000284361"/>
    </source>
</evidence>
<evidence type="ECO:0000259" key="1">
    <source>
        <dbReference type="Pfam" id="PF00535"/>
    </source>
</evidence>
<keyword evidence="2" id="KW-0808">Transferase</keyword>
<dbReference type="InterPro" id="IPR029044">
    <property type="entry name" value="Nucleotide-diphossugar_trans"/>
</dbReference>
<dbReference type="Pfam" id="PF00535">
    <property type="entry name" value="Glycos_transf_2"/>
    <property type="match status" value="1"/>
</dbReference>
<dbReference type="PANTHER" id="PTHR22916:SF3">
    <property type="entry name" value="UDP-GLCNAC:BETAGAL BETA-1,3-N-ACETYLGLUCOSAMINYLTRANSFERASE-LIKE PROTEIN 1"/>
    <property type="match status" value="1"/>
</dbReference>
<evidence type="ECO:0000313" key="4">
    <source>
        <dbReference type="Proteomes" id="UP000283485"/>
    </source>
</evidence>
<dbReference type="RefSeq" id="WP_118163559.1">
    <property type="nucleotide sequence ID" value="NZ_DBFBRJ010000037.1"/>
</dbReference>
<organism evidence="2 5">
    <name type="scientific">Phocaeicola plebeius</name>
    <dbReference type="NCBI Taxonomy" id="310297"/>
    <lineage>
        <taxon>Bacteria</taxon>
        <taxon>Pseudomonadati</taxon>
        <taxon>Bacteroidota</taxon>
        <taxon>Bacteroidia</taxon>
        <taxon>Bacteroidales</taxon>
        <taxon>Bacteroidaceae</taxon>
        <taxon>Phocaeicola</taxon>
    </lineage>
</organism>
<dbReference type="EMBL" id="QRHQ01000010">
    <property type="protein sequence ID" value="RHF91385.1"/>
    <property type="molecule type" value="Genomic_DNA"/>
</dbReference>
<evidence type="ECO:0000313" key="3">
    <source>
        <dbReference type="EMBL" id="RHF91385.1"/>
    </source>
</evidence>
<proteinExistence type="predicted"/>
<dbReference type="EMBL" id="QSJG01000004">
    <property type="protein sequence ID" value="RHD57772.1"/>
    <property type="molecule type" value="Genomic_DNA"/>
</dbReference>
<dbReference type="Proteomes" id="UP000284361">
    <property type="component" value="Unassembled WGS sequence"/>
</dbReference>